<dbReference type="SMART" id="SM00387">
    <property type="entry name" value="HATPase_c"/>
    <property type="match status" value="1"/>
</dbReference>
<dbReference type="PRINTS" id="PR00344">
    <property type="entry name" value="BCTRLSENSOR"/>
</dbReference>
<dbReference type="PROSITE" id="PS50109">
    <property type="entry name" value="HIS_KIN"/>
    <property type="match status" value="1"/>
</dbReference>
<evidence type="ECO:0000259" key="2">
    <source>
        <dbReference type="PROSITE" id="PS50109"/>
    </source>
</evidence>
<dbReference type="Gene3D" id="3.30.565.10">
    <property type="entry name" value="Histidine kinase-like ATPase, C-terminal domain"/>
    <property type="match status" value="1"/>
</dbReference>
<dbReference type="Gene3D" id="1.10.287.130">
    <property type="match status" value="1"/>
</dbReference>
<dbReference type="CDD" id="cd00082">
    <property type="entry name" value="HisKA"/>
    <property type="match status" value="1"/>
</dbReference>
<sequence length="320" mass="35839">MKGMNGSDGNFERAFLNEQKLRLAAEQLLKDKSTVLVAINNELQKKVADLEHQQMLFVQTEKMATLGTLCAGVAHEINTPLAYAMSNIESLQNSTPLLITLLKLNEQYLNNEIKESRFKHEIDILNLQYPYAWLYNNLQGQVNDSVEGLKRIKQIVHDLLNFAHPTSSQDKQLTDITTGANNALRLLSNKLKLCEIKTRFEPLPLIWCNLSSINQIFVNLLMNAWQACELDLEKGCIIEVSIFEQGTNICIEVKDNGCGMSEDTIAHMFDPFYTTKEVGKGTGMGMTLVYAMVNDHGGKIEVNSTLGTGTTIRCLLPLKV</sequence>
<dbReference type="InterPro" id="IPR003594">
    <property type="entry name" value="HATPase_dom"/>
</dbReference>
<dbReference type="InterPro" id="IPR036890">
    <property type="entry name" value="HATPase_C_sf"/>
</dbReference>
<dbReference type="InterPro" id="IPR005467">
    <property type="entry name" value="His_kinase_dom"/>
</dbReference>
<dbReference type="SUPFAM" id="SSF47384">
    <property type="entry name" value="Homodimeric domain of signal transducing histidine kinase"/>
    <property type="match status" value="1"/>
</dbReference>
<organism evidence="3">
    <name type="scientific">marine sediment metagenome</name>
    <dbReference type="NCBI Taxonomy" id="412755"/>
    <lineage>
        <taxon>unclassified sequences</taxon>
        <taxon>metagenomes</taxon>
        <taxon>ecological metagenomes</taxon>
    </lineage>
</organism>
<dbReference type="PANTHER" id="PTHR43065">
    <property type="entry name" value="SENSOR HISTIDINE KINASE"/>
    <property type="match status" value="1"/>
</dbReference>
<dbReference type="Pfam" id="PF02518">
    <property type="entry name" value="HATPase_c"/>
    <property type="match status" value="1"/>
</dbReference>
<evidence type="ECO:0000256" key="1">
    <source>
        <dbReference type="ARBA" id="ARBA00022553"/>
    </source>
</evidence>
<dbReference type="GO" id="GO:0000155">
    <property type="term" value="F:phosphorelay sensor kinase activity"/>
    <property type="evidence" value="ECO:0007669"/>
    <property type="project" value="InterPro"/>
</dbReference>
<dbReference type="EMBL" id="LAZR01001532">
    <property type="protein sequence ID" value="KKN43142.1"/>
    <property type="molecule type" value="Genomic_DNA"/>
</dbReference>
<keyword evidence="1" id="KW-0597">Phosphoprotein</keyword>
<dbReference type="AlphaFoldDB" id="A0A0F9R1T3"/>
<name>A0A0F9R1T3_9ZZZZ</name>
<comment type="caution">
    <text evidence="3">The sequence shown here is derived from an EMBL/GenBank/DDBJ whole genome shotgun (WGS) entry which is preliminary data.</text>
</comment>
<reference evidence="3" key="1">
    <citation type="journal article" date="2015" name="Nature">
        <title>Complex archaea that bridge the gap between prokaryotes and eukaryotes.</title>
        <authorList>
            <person name="Spang A."/>
            <person name="Saw J.H."/>
            <person name="Jorgensen S.L."/>
            <person name="Zaremba-Niedzwiedzka K."/>
            <person name="Martijn J."/>
            <person name="Lind A.E."/>
            <person name="van Eijk R."/>
            <person name="Schleper C."/>
            <person name="Guy L."/>
            <person name="Ettema T.J."/>
        </authorList>
    </citation>
    <scope>NUCLEOTIDE SEQUENCE</scope>
</reference>
<accession>A0A0F9R1T3</accession>
<dbReference type="InterPro" id="IPR003661">
    <property type="entry name" value="HisK_dim/P_dom"/>
</dbReference>
<dbReference type="SUPFAM" id="SSF55874">
    <property type="entry name" value="ATPase domain of HSP90 chaperone/DNA topoisomerase II/histidine kinase"/>
    <property type="match status" value="1"/>
</dbReference>
<gene>
    <name evidence="3" type="ORF">LCGC14_0706170</name>
</gene>
<feature type="domain" description="Histidine kinase" evidence="2">
    <location>
        <begin position="72"/>
        <end position="320"/>
    </location>
</feature>
<evidence type="ECO:0000313" key="3">
    <source>
        <dbReference type="EMBL" id="KKN43142.1"/>
    </source>
</evidence>
<dbReference type="InterPro" id="IPR004358">
    <property type="entry name" value="Sig_transdc_His_kin-like_C"/>
</dbReference>
<proteinExistence type="predicted"/>
<dbReference type="InterPro" id="IPR036097">
    <property type="entry name" value="HisK_dim/P_sf"/>
</dbReference>
<protein>
    <recommendedName>
        <fullName evidence="2">Histidine kinase domain-containing protein</fullName>
    </recommendedName>
</protein>
<dbReference type="PANTHER" id="PTHR43065:SF50">
    <property type="entry name" value="HISTIDINE KINASE"/>
    <property type="match status" value="1"/>
</dbReference>